<dbReference type="Pfam" id="PF00593">
    <property type="entry name" value="TonB_dep_Rec_b-barrel"/>
    <property type="match status" value="1"/>
</dbReference>
<dbReference type="Proteomes" id="UP000248597">
    <property type="component" value="Unassembled WGS sequence"/>
</dbReference>
<organism evidence="18 19">
    <name type="scientific">Sphingopyxis macrogoltabida</name>
    <name type="common">Sphingomonas macrogoltabidus</name>
    <dbReference type="NCBI Taxonomy" id="33050"/>
    <lineage>
        <taxon>Bacteria</taxon>
        <taxon>Pseudomonadati</taxon>
        <taxon>Pseudomonadota</taxon>
        <taxon>Alphaproteobacteria</taxon>
        <taxon>Sphingomonadales</taxon>
        <taxon>Sphingomonadaceae</taxon>
        <taxon>Sphingopyxis</taxon>
    </lineage>
</organism>
<keyword evidence="2 12" id="KW-0813">Transport</keyword>
<evidence type="ECO:0000256" key="6">
    <source>
        <dbReference type="ARBA" id="ARBA00022729"/>
    </source>
</evidence>
<comment type="subcellular location">
    <subcellularLocation>
        <location evidence="1 12">Cell outer membrane</location>
        <topology evidence="1 12">Multi-pass membrane protein</topology>
    </subcellularLocation>
</comment>
<keyword evidence="11 12" id="KW-0998">Cell outer membrane</keyword>
<dbReference type="PANTHER" id="PTHR32552:SF81">
    <property type="entry name" value="TONB-DEPENDENT OUTER MEMBRANE RECEPTOR"/>
    <property type="match status" value="1"/>
</dbReference>
<feature type="short sequence motif" description="TonB C-terminal box" evidence="13">
    <location>
        <begin position="758"/>
        <end position="775"/>
    </location>
</feature>
<evidence type="ECO:0000256" key="12">
    <source>
        <dbReference type="PROSITE-ProRule" id="PRU01360"/>
    </source>
</evidence>
<dbReference type="InterPro" id="IPR000531">
    <property type="entry name" value="Beta-barrel_TonB"/>
</dbReference>
<dbReference type="EMBL" id="QFPJ01000023">
    <property type="protein sequence ID" value="PZQ21796.1"/>
    <property type="molecule type" value="Genomic_DNA"/>
</dbReference>
<evidence type="ECO:0000256" key="13">
    <source>
        <dbReference type="PROSITE-ProRule" id="PRU10144"/>
    </source>
</evidence>
<evidence type="ECO:0000256" key="1">
    <source>
        <dbReference type="ARBA" id="ARBA00004571"/>
    </source>
</evidence>
<dbReference type="Gene3D" id="2.40.170.20">
    <property type="entry name" value="TonB-dependent receptor, beta-barrel domain"/>
    <property type="match status" value="1"/>
</dbReference>
<evidence type="ECO:0000256" key="11">
    <source>
        <dbReference type="ARBA" id="ARBA00023237"/>
    </source>
</evidence>
<keyword evidence="9 14" id="KW-0798">TonB box</keyword>
<evidence type="ECO:0000256" key="5">
    <source>
        <dbReference type="ARBA" id="ARBA00022692"/>
    </source>
</evidence>
<keyword evidence="5 12" id="KW-0812">Transmembrane</keyword>
<feature type="signal peptide" evidence="15">
    <location>
        <begin position="1"/>
        <end position="22"/>
    </location>
</feature>
<evidence type="ECO:0000259" key="16">
    <source>
        <dbReference type="Pfam" id="PF00593"/>
    </source>
</evidence>
<evidence type="ECO:0000256" key="15">
    <source>
        <dbReference type="SAM" id="SignalP"/>
    </source>
</evidence>
<feature type="domain" description="TonB-dependent receptor plug" evidence="17">
    <location>
        <begin position="53"/>
        <end position="160"/>
    </location>
</feature>
<keyword evidence="6 15" id="KW-0732">Signal</keyword>
<gene>
    <name evidence="18" type="ORF">DI569_10760</name>
</gene>
<evidence type="ECO:0000256" key="14">
    <source>
        <dbReference type="RuleBase" id="RU003357"/>
    </source>
</evidence>
<name>A0A2W5KXY4_SPHMC</name>
<protein>
    <submittedName>
        <fullName evidence="18">TonB-dependent receptor</fullName>
    </submittedName>
</protein>
<keyword evidence="4" id="KW-0410">Iron transport</keyword>
<dbReference type="PROSITE" id="PS01156">
    <property type="entry name" value="TONB_DEPENDENT_REC_2"/>
    <property type="match status" value="1"/>
</dbReference>
<evidence type="ECO:0000313" key="19">
    <source>
        <dbReference type="Proteomes" id="UP000248597"/>
    </source>
</evidence>
<dbReference type="GO" id="GO:0006826">
    <property type="term" value="P:iron ion transport"/>
    <property type="evidence" value="ECO:0007669"/>
    <property type="project" value="UniProtKB-KW"/>
</dbReference>
<proteinExistence type="inferred from homology"/>
<evidence type="ECO:0000313" key="18">
    <source>
        <dbReference type="EMBL" id="PZQ21796.1"/>
    </source>
</evidence>
<dbReference type="InterPro" id="IPR010917">
    <property type="entry name" value="TonB_rcpt_CS"/>
</dbReference>
<keyword evidence="7" id="KW-0408">Iron</keyword>
<reference evidence="18 19" key="1">
    <citation type="submission" date="2017-08" db="EMBL/GenBank/DDBJ databases">
        <title>Infants hospitalized years apart are colonized by the same room-sourced microbial strains.</title>
        <authorList>
            <person name="Brooks B."/>
            <person name="Olm M.R."/>
            <person name="Firek B.A."/>
            <person name="Baker R."/>
            <person name="Thomas B.C."/>
            <person name="Morowitz M.J."/>
            <person name="Banfield J.F."/>
        </authorList>
    </citation>
    <scope>NUCLEOTIDE SEQUENCE [LARGE SCALE GENOMIC DNA]</scope>
    <source>
        <strain evidence="18">S2_005_003_R2_47</strain>
    </source>
</reference>
<comment type="caution">
    <text evidence="18">The sequence shown here is derived from an EMBL/GenBank/DDBJ whole genome shotgun (WGS) entry which is preliminary data.</text>
</comment>
<dbReference type="GO" id="GO:0009279">
    <property type="term" value="C:cell outer membrane"/>
    <property type="evidence" value="ECO:0007669"/>
    <property type="project" value="UniProtKB-SubCell"/>
</dbReference>
<keyword evidence="18" id="KW-0675">Receptor</keyword>
<evidence type="ECO:0000259" key="17">
    <source>
        <dbReference type="Pfam" id="PF07715"/>
    </source>
</evidence>
<keyword evidence="10 12" id="KW-0472">Membrane</keyword>
<keyword evidence="3 12" id="KW-1134">Transmembrane beta strand</keyword>
<evidence type="ECO:0000256" key="2">
    <source>
        <dbReference type="ARBA" id="ARBA00022448"/>
    </source>
</evidence>
<comment type="similarity">
    <text evidence="12 14">Belongs to the TonB-dependent receptor family.</text>
</comment>
<dbReference type="PROSITE" id="PS52016">
    <property type="entry name" value="TONB_DEPENDENT_REC_3"/>
    <property type="match status" value="1"/>
</dbReference>
<dbReference type="PANTHER" id="PTHR32552">
    <property type="entry name" value="FERRICHROME IRON RECEPTOR-RELATED"/>
    <property type="match status" value="1"/>
</dbReference>
<feature type="chain" id="PRO_5016146941" evidence="15">
    <location>
        <begin position="23"/>
        <end position="775"/>
    </location>
</feature>
<feature type="domain" description="TonB-dependent receptor-like beta-barrel" evidence="16">
    <location>
        <begin position="252"/>
        <end position="740"/>
    </location>
</feature>
<evidence type="ECO:0000256" key="4">
    <source>
        <dbReference type="ARBA" id="ARBA00022496"/>
    </source>
</evidence>
<evidence type="ECO:0000256" key="9">
    <source>
        <dbReference type="ARBA" id="ARBA00023077"/>
    </source>
</evidence>
<evidence type="ECO:0000256" key="10">
    <source>
        <dbReference type="ARBA" id="ARBA00023136"/>
    </source>
</evidence>
<dbReference type="AlphaFoldDB" id="A0A2W5KXY4"/>
<evidence type="ECO:0000256" key="7">
    <source>
        <dbReference type="ARBA" id="ARBA00023004"/>
    </source>
</evidence>
<evidence type="ECO:0000256" key="3">
    <source>
        <dbReference type="ARBA" id="ARBA00022452"/>
    </source>
</evidence>
<dbReference type="Pfam" id="PF07715">
    <property type="entry name" value="Plug"/>
    <property type="match status" value="1"/>
</dbReference>
<dbReference type="InterPro" id="IPR012910">
    <property type="entry name" value="Plug_dom"/>
</dbReference>
<sequence length="775" mass="84969">MSNMFRPLLPLLLAGTAMPVHAADMVSEAADAGVGAESGSEIVVTGMKFDRSLQDTPESVKVFTAEDIDRQNLVNVYDLIDRTANLSSTFANSGFNIRGISNTNVSGYGFGDLATVYLDGSPLPSEAAGGGPLDLWDLDQVEILRGPQSTLQGRNALAGAIILKTADPSFDWRGKARAMITDADGERRFAAAVGGPIVDDVLAFRVAGELARGDGLIKNRATGGNYAKTSSDVVRAKLLLTPAGADGLQVKASYLYDRHFGNDGRGYVFSDVPGAWDNRYVEANRPTFTRTSTDLFTFDLSLPLSDIFTLSSVSTYNHLKTFSTYDGELRFDDEAYGDFATDQKIASQELRLTFDTGTLQGLIGGYYSRLKNPDTDSNSTFSLDPDADLGLTPRVASSLENDFGLDPATALATAQAVRGVYPARVFISSTQKYSVDVETMALFGDASFEVTPGVKLLAGFRYDRERQKVANDNLVALNTPLPDPANYAFNPTFAFIVQTVNGLLMQDVLNASSTSPETKTTYQAFLPKGGISFEFSPDKTLSAIVQRGYRSGGSAVNPGRARTYSYDPEYTWNYELSLRTQWLDRRLTLNANGFYIDWKDQQVYVQLSENVYDYETQNAGSSRVWGFEVESDFDITDRLNIYGSVGYSNSKFLDFQASAGQVLDLSGFQFANAPRWTWAAGMDWRHPSGISANVNVNYRGAQFQGIRDQSMGRDVPSRTLVNAKIGWSNDNLGAYLIATNIFDDRYFDYQYDNGGRMQALFGEPRMIGLSFEGRF</sequence>
<dbReference type="InterPro" id="IPR036942">
    <property type="entry name" value="Beta-barrel_TonB_sf"/>
</dbReference>
<dbReference type="SUPFAM" id="SSF56935">
    <property type="entry name" value="Porins"/>
    <property type="match status" value="1"/>
</dbReference>
<evidence type="ECO:0000256" key="8">
    <source>
        <dbReference type="ARBA" id="ARBA00023065"/>
    </source>
</evidence>
<dbReference type="InterPro" id="IPR039426">
    <property type="entry name" value="TonB-dep_rcpt-like"/>
</dbReference>
<keyword evidence="8" id="KW-0406">Ion transport</keyword>
<accession>A0A2W5KXY4</accession>